<name>A0ABQ8LXM0_LABRO</name>
<feature type="domain" description="Cathepsin propeptide inhibitor" evidence="9">
    <location>
        <begin position="675"/>
        <end position="735"/>
    </location>
</feature>
<dbReference type="InterPro" id="IPR013201">
    <property type="entry name" value="Prot_inhib_I29"/>
</dbReference>
<feature type="signal peptide" evidence="7">
    <location>
        <begin position="1"/>
        <end position="20"/>
    </location>
</feature>
<keyword evidence="11" id="KW-1185">Reference proteome</keyword>
<dbReference type="InterPro" id="IPR013128">
    <property type="entry name" value="Peptidase_C1A"/>
</dbReference>
<dbReference type="Gene3D" id="1.10.287.2250">
    <property type="match status" value="2"/>
</dbReference>
<dbReference type="InterPro" id="IPR025661">
    <property type="entry name" value="Pept_asp_AS"/>
</dbReference>
<feature type="domain" description="Peptidase C1A papain C-terminal" evidence="8">
    <location>
        <begin position="117"/>
        <end position="308"/>
    </location>
</feature>
<dbReference type="InterPro" id="IPR025660">
    <property type="entry name" value="Pept_his_AS"/>
</dbReference>
<dbReference type="Gene3D" id="2.40.50.170">
    <property type="entry name" value="Cysteine proteinases. Chain C"/>
    <property type="match status" value="1"/>
</dbReference>
<comment type="caution">
    <text evidence="10">The sequence shown here is derived from an EMBL/GenBank/DDBJ whole genome shotgun (WGS) entry which is preliminary data.</text>
</comment>
<evidence type="ECO:0000256" key="1">
    <source>
        <dbReference type="ARBA" id="ARBA00008455"/>
    </source>
</evidence>
<evidence type="ECO:0000259" key="9">
    <source>
        <dbReference type="SMART" id="SM00848"/>
    </source>
</evidence>
<dbReference type="Pfam" id="PF00112">
    <property type="entry name" value="Peptidase_C1"/>
    <property type="match status" value="7"/>
</dbReference>
<dbReference type="PROSITE" id="PS00640">
    <property type="entry name" value="THIOL_PROTEASE_ASN"/>
    <property type="match status" value="6"/>
</dbReference>
<dbReference type="InterPro" id="IPR039417">
    <property type="entry name" value="Peptidase_C1A_papain-like"/>
</dbReference>
<evidence type="ECO:0000256" key="5">
    <source>
        <dbReference type="ARBA" id="ARBA00023145"/>
    </source>
</evidence>
<feature type="domain" description="Cathepsin propeptide inhibitor" evidence="9">
    <location>
        <begin position="1012"/>
        <end position="1072"/>
    </location>
</feature>
<feature type="domain" description="Peptidase C1A papain C-terminal" evidence="8">
    <location>
        <begin position="1805"/>
        <end position="1948"/>
    </location>
</feature>
<keyword evidence="3" id="KW-0378">Hydrolase</keyword>
<feature type="domain" description="Cathepsin propeptide inhibitor" evidence="9">
    <location>
        <begin position="30"/>
        <end position="90"/>
    </location>
</feature>
<dbReference type="PROSITE" id="PS00139">
    <property type="entry name" value="THIOL_PROTEASE_CYS"/>
    <property type="match status" value="5"/>
</dbReference>
<gene>
    <name evidence="10" type="ORF">H4Q32_017505</name>
</gene>
<evidence type="ECO:0000313" key="10">
    <source>
        <dbReference type="EMBL" id="KAI2655169.1"/>
    </source>
</evidence>
<evidence type="ECO:0000256" key="7">
    <source>
        <dbReference type="SAM" id="SignalP"/>
    </source>
</evidence>
<keyword evidence="5" id="KW-0865">Zymogen</keyword>
<dbReference type="InterPro" id="IPR000169">
    <property type="entry name" value="Pept_cys_AS"/>
</dbReference>
<reference evidence="10 11" key="1">
    <citation type="submission" date="2022-01" db="EMBL/GenBank/DDBJ databases">
        <title>A high-quality chromosome-level genome assembly of rohu carp, Labeo rohita.</title>
        <authorList>
            <person name="Arick M.A. II"/>
            <person name="Hsu C.-Y."/>
            <person name="Magbanua Z."/>
            <person name="Pechanova O."/>
            <person name="Grover C."/>
            <person name="Miller E."/>
            <person name="Thrash A."/>
            <person name="Ezzel L."/>
            <person name="Alam S."/>
            <person name="Benzie J."/>
            <person name="Hamilton M."/>
            <person name="Karsi A."/>
            <person name="Lawrence M.L."/>
            <person name="Peterson D.G."/>
        </authorList>
    </citation>
    <scope>NUCLEOTIDE SEQUENCE [LARGE SCALE GENOMIC DNA]</scope>
    <source>
        <strain evidence="11">BAU-BD-2019</strain>
        <tissue evidence="10">Blood</tissue>
    </source>
</reference>
<feature type="domain" description="Peptidase C1A papain C-terminal" evidence="8">
    <location>
        <begin position="431"/>
        <end position="636"/>
    </location>
</feature>
<evidence type="ECO:0000256" key="3">
    <source>
        <dbReference type="ARBA" id="ARBA00022801"/>
    </source>
</evidence>
<dbReference type="PRINTS" id="PR00705">
    <property type="entry name" value="PAPAIN"/>
</dbReference>
<dbReference type="SUPFAM" id="SSF54001">
    <property type="entry name" value="Cysteine proteinases"/>
    <property type="match status" value="6"/>
</dbReference>
<dbReference type="EMBL" id="JACTAM010000016">
    <property type="protein sequence ID" value="KAI2655169.1"/>
    <property type="molecule type" value="Genomic_DNA"/>
</dbReference>
<dbReference type="Gene3D" id="3.90.70.10">
    <property type="entry name" value="Cysteine proteinases"/>
    <property type="match status" value="7"/>
</dbReference>
<evidence type="ECO:0000256" key="2">
    <source>
        <dbReference type="ARBA" id="ARBA00022670"/>
    </source>
</evidence>
<keyword evidence="4" id="KW-0788">Thiol protease</keyword>
<feature type="domain" description="Cathepsin propeptide inhibitor" evidence="9">
    <location>
        <begin position="1717"/>
        <end position="1777"/>
    </location>
</feature>
<feature type="domain" description="Cathepsin propeptide inhibitor" evidence="9">
    <location>
        <begin position="1375"/>
        <end position="1435"/>
    </location>
</feature>
<dbReference type="Proteomes" id="UP000830375">
    <property type="component" value="Unassembled WGS sequence"/>
</dbReference>
<dbReference type="InterPro" id="IPR038765">
    <property type="entry name" value="Papain-like_cys_pep_sf"/>
</dbReference>
<organism evidence="10 11">
    <name type="scientific">Labeo rohita</name>
    <name type="common">Indian major carp</name>
    <name type="synonym">Cyprinus rohita</name>
    <dbReference type="NCBI Taxonomy" id="84645"/>
    <lineage>
        <taxon>Eukaryota</taxon>
        <taxon>Metazoa</taxon>
        <taxon>Chordata</taxon>
        <taxon>Craniata</taxon>
        <taxon>Vertebrata</taxon>
        <taxon>Euteleostomi</taxon>
        <taxon>Actinopterygii</taxon>
        <taxon>Neopterygii</taxon>
        <taxon>Teleostei</taxon>
        <taxon>Ostariophysi</taxon>
        <taxon>Cypriniformes</taxon>
        <taxon>Cyprinidae</taxon>
        <taxon>Labeoninae</taxon>
        <taxon>Labeonini</taxon>
        <taxon>Labeo</taxon>
    </lineage>
</organism>
<evidence type="ECO:0000259" key="8">
    <source>
        <dbReference type="SMART" id="SM00645"/>
    </source>
</evidence>
<dbReference type="PROSITE" id="PS00639">
    <property type="entry name" value="THIOL_PROTEASE_HIS"/>
    <property type="match status" value="5"/>
</dbReference>
<dbReference type="Pfam" id="PF08246">
    <property type="entry name" value="Inhibitor_I29"/>
    <property type="match status" value="6"/>
</dbReference>
<evidence type="ECO:0000256" key="4">
    <source>
        <dbReference type="ARBA" id="ARBA00022807"/>
    </source>
</evidence>
<dbReference type="SMART" id="SM00848">
    <property type="entry name" value="Inhibitor_I29"/>
    <property type="match status" value="6"/>
</dbReference>
<feature type="domain" description="Cathepsin propeptide inhibitor" evidence="9">
    <location>
        <begin position="362"/>
        <end position="422"/>
    </location>
</feature>
<protein>
    <submittedName>
        <fullName evidence="10">Cathepsin S</fullName>
    </submittedName>
</protein>
<feature type="chain" id="PRO_5047323359" evidence="7">
    <location>
        <begin position="21"/>
        <end position="1949"/>
    </location>
</feature>
<accession>A0ABQ8LXM0</accession>
<keyword evidence="6" id="KW-1015">Disulfide bond</keyword>
<feature type="domain" description="Peptidase C1A papain C-terminal" evidence="8">
    <location>
        <begin position="1100"/>
        <end position="1348"/>
    </location>
</feature>
<dbReference type="SMART" id="SM00645">
    <property type="entry name" value="Pept_C1"/>
    <property type="match status" value="6"/>
</dbReference>
<feature type="domain" description="Peptidase C1A papain C-terminal" evidence="8">
    <location>
        <begin position="1463"/>
        <end position="1677"/>
    </location>
</feature>
<sequence>MYKFGGISLLVVVWCGLAHTLENLTLDEAWESWKLTHKREYNGLSEESIRRSIWEKNMLFIEAHNREYELGIHTYNLGMNHFGDMTLEEVAEKVMGLQMPMNRDPTYTYVPDDTMKLPKSIDYRKLGYVTSVKNQGSCGSCWAFSSVGALEGQLKKTKGSLVDLSPQNLVDCVTENDGCGGGYMTNAFKYVRDNQGIDSEESYPYVGTGNERALTAAVAKVGPVSVGIDAMQSTFLYYKSGVYYDPNCNKEDVNHAVLAVGYGVTPKGKKYWIVKNSWGEEWGKKGYVLMARNRNNACGIASLASYPIINQELTDLDHHLLYRRPQVQLKESAQAMMLRILLFAVCCSAALAHFNTNLDQHWELWKKTHNKFYSSKVEDLGRRELWERNLQIITLHNLEASMGLHSYDLGMNHMGDMRQTANFVGSSGAPVPDSLDWREKGYVSSVKMQGACGSCWAFSSVGALEGQLMRTTGKLVDLSPQNLVDCSSSYGNKGCNGGFMSSAFQYVIDNGGIDSQGQCRYNPSQHTANCTKYYFVRQGDEEALKQALAYVGPISVAIDATRPQFILYRSGVYNDPTCTKRVNHAVLAVGYGAIGGQDFWLVKNSWGTHFGDGGYIRIARNQNNMCGIASYACYPVINYGGLFCSCQAMMFGILLFVVCCSAALAHFNTNLDQHWELWKKTHNKFYSSKYEDLGRRELWERNLELIALHNLEASMGLHSYDLGMNHMGDMTTEEILQMLATTRVPPGFKRQAPEFVGSSGAAIPDSVDWRERDMSPGACGSCWAFSSVGALEGQLMKTTGKLVELSPQNLVDCSSSYGTQGCNGGWMNDAFQYVIGNGGIDSESSYPYEGVQGQCRYNPSHRAANCSKYYNVHQGDEEALKQAVANIGPISVAIDATRPQFIMYRSGVYNDPSCTKNINHAVLVVGYGAIAGQDFWLVKNSWGTGFGDGGYIRMARNQNNMCGIASYASYPVIRPEVPLNESAQTMMFGSLLFAVCCSAALAHFNTNLDQHWELWKKTHSKFYFSKDEEVGRRELWEKNLELVTIHNLEASMGLHSYDLGMNHMGDMTTEEILQSLAMTRVPPGFKGQTAEFVDSSGAAVPDSLDWRDKGYVTSVKSQGACGACWAFTAVGSLEGQLMKTTGKLVDLSAQNLVDCSSSYGNKGCNGGWITYAFQYVIDNGIDSESYYPYRAVVSCLRGSMCRKKLLRLNHWICQCLAHCHGNPCLLQQGQCRFDPSQRVANCTKYYYVSQGDEEALKQAVANIGPISVAIDATRPKFVFYRSGVYNDPSCTQNINHGVLVVGYGAMDGQDFWLVKNSWGTGFGDGGYIRMARNQNNMCGIASYGCYPAMMLGSLLFVVCCSAALAHFNTNLDQHWEFWKKTHNKFYSSKDEELGRRELWERNLELIAIHNLEASMGLHSYDLSMNHMGDMTTEEILQTLATTRVPPGFKRQALEFVGSSGAAVPDSLDWREKGYVTSVKNQGGCGSCWAFSSVGALEGQLMKTTGKLVELSPQNLVDCSSSYGTHGCNGGWMNDAFQYVIGNGGIDSESSYPYEGVQGQCRYDPSQRAANCTKYYNIPEGDEEALKQAVANSGPISVAIDATRPQFILYHSGVYNDPSCSKIINHAVLVVGYGAIAGQDFWLVKNSWGTGFGDGGYIRMARNQNNMCAIASYASYPVIEPDVQLNRSEQAMMLGILLFAVCCSAALAHFNTNLDQHWELWKKTHNKFYSSKDEELGRRELWEKNLELITIHNLEASMGLHSYDLSMNHMGDMTTEEILQTLAMTRVPPGFKRQTLEFVGSSGAAVPDSLDWREKGYVTSVKDQAILSCFSLCCQGACGSCWAFSSVGALEGQLMKTTGKLVDLSPQNLVDCSSSYGTHGCNGGWMNDAFQYVIGNGGIDSESSYPYEGVDFWLVKNSWGTGFGDGGYIRMARNQNNMCAIASYASYPVM</sequence>
<evidence type="ECO:0000256" key="6">
    <source>
        <dbReference type="ARBA" id="ARBA00023157"/>
    </source>
</evidence>
<proteinExistence type="inferred from homology"/>
<keyword evidence="2" id="KW-0645">Protease</keyword>
<comment type="similarity">
    <text evidence="1">Belongs to the peptidase C1 family.</text>
</comment>
<keyword evidence="7" id="KW-0732">Signal</keyword>
<feature type="domain" description="Peptidase C1A papain C-terminal" evidence="8">
    <location>
        <begin position="763"/>
        <end position="972"/>
    </location>
</feature>
<dbReference type="PANTHER" id="PTHR12411">
    <property type="entry name" value="CYSTEINE PROTEASE FAMILY C1-RELATED"/>
    <property type="match status" value="1"/>
</dbReference>
<evidence type="ECO:0000313" key="11">
    <source>
        <dbReference type="Proteomes" id="UP000830375"/>
    </source>
</evidence>
<dbReference type="CDD" id="cd02248">
    <property type="entry name" value="Peptidase_C1A"/>
    <property type="match status" value="6"/>
</dbReference>
<dbReference type="InterPro" id="IPR000668">
    <property type="entry name" value="Peptidase_C1A_C"/>
</dbReference>